<dbReference type="EMBL" id="GGEC01052380">
    <property type="protein sequence ID" value="MBX32864.1"/>
    <property type="molecule type" value="Transcribed_RNA"/>
</dbReference>
<accession>A0A2P2MRK6</accession>
<dbReference type="AlphaFoldDB" id="A0A2P2MRK6"/>
<reference evidence="1" key="1">
    <citation type="submission" date="2018-02" db="EMBL/GenBank/DDBJ databases">
        <title>Rhizophora mucronata_Transcriptome.</title>
        <authorList>
            <person name="Meera S.P."/>
            <person name="Sreeshan A."/>
            <person name="Augustine A."/>
        </authorList>
    </citation>
    <scope>NUCLEOTIDE SEQUENCE</scope>
    <source>
        <tissue evidence="1">Leaf</tissue>
    </source>
</reference>
<protein>
    <submittedName>
        <fullName evidence="1">Uncharacterized protein</fullName>
    </submittedName>
</protein>
<proteinExistence type="predicted"/>
<sequence length="39" mass="4352">MQWEAYDNSCFTKRVLPGRKTPSSVSLFGQPASATKQSF</sequence>
<organism evidence="1">
    <name type="scientific">Rhizophora mucronata</name>
    <name type="common">Asiatic mangrove</name>
    <dbReference type="NCBI Taxonomy" id="61149"/>
    <lineage>
        <taxon>Eukaryota</taxon>
        <taxon>Viridiplantae</taxon>
        <taxon>Streptophyta</taxon>
        <taxon>Embryophyta</taxon>
        <taxon>Tracheophyta</taxon>
        <taxon>Spermatophyta</taxon>
        <taxon>Magnoliopsida</taxon>
        <taxon>eudicotyledons</taxon>
        <taxon>Gunneridae</taxon>
        <taxon>Pentapetalae</taxon>
        <taxon>rosids</taxon>
        <taxon>fabids</taxon>
        <taxon>Malpighiales</taxon>
        <taxon>Rhizophoraceae</taxon>
        <taxon>Rhizophora</taxon>
    </lineage>
</organism>
<name>A0A2P2MRK6_RHIMU</name>
<evidence type="ECO:0000313" key="1">
    <source>
        <dbReference type="EMBL" id="MBX32864.1"/>
    </source>
</evidence>